<accession>A0A1F7V7L9</accession>
<proteinExistence type="predicted"/>
<organism evidence="2 3">
    <name type="scientific">Candidatus Uhrbacteria bacterium RIFCSPLOWO2_02_FULL_48_18</name>
    <dbReference type="NCBI Taxonomy" id="1802408"/>
    <lineage>
        <taxon>Bacteria</taxon>
        <taxon>Candidatus Uhriibacteriota</taxon>
    </lineage>
</organism>
<feature type="transmembrane region" description="Helical" evidence="1">
    <location>
        <begin position="150"/>
        <end position="167"/>
    </location>
</feature>
<evidence type="ECO:0000256" key="1">
    <source>
        <dbReference type="SAM" id="Phobius"/>
    </source>
</evidence>
<name>A0A1F7V7L9_9BACT</name>
<comment type="caution">
    <text evidence="2">The sequence shown here is derived from an EMBL/GenBank/DDBJ whole genome shotgun (WGS) entry which is preliminary data.</text>
</comment>
<feature type="transmembrane region" description="Helical" evidence="1">
    <location>
        <begin position="121"/>
        <end position="144"/>
    </location>
</feature>
<evidence type="ECO:0000313" key="2">
    <source>
        <dbReference type="EMBL" id="OGL86552.1"/>
    </source>
</evidence>
<feature type="transmembrane region" description="Helical" evidence="1">
    <location>
        <begin position="7"/>
        <end position="25"/>
    </location>
</feature>
<feature type="transmembrane region" description="Helical" evidence="1">
    <location>
        <begin position="203"/>
        <end position="220"/>
    </location>
</feature>
<evidence type="ECO:0000313" key="3">
    <source>
        <dbReference type="Proteomes" id="UP000176593"/>
    </source>
</evidence>
<feature type="transmembrane region" description="Helical" evidence="1">
    <location>
        <begin position="232"/>
        <end position="251"/>
    </location>
</feature>
<feature type="transmembrane region" description="Helical" evidence="1">
    <location>
        <begin position="31"/>
        <end position="49"/>
    </location>
</feature>
<feature type="transmembrane region" description="Helical" evidence="1">
    <location>
        <begin position="85"/>
        <end position="109"/>
    </location>
</feature>
<keyword evidence="1" id="KW-0472">Membrane</keyword>
<dbReference type="AlphaFoldDB" id="A0A1F7V7L9"/>
<keyword evidence="1" id="KW-0812">Transmembrane</keyword>
<feature type="transmembrane region" description="Helical" evidence="1">
    <location>
        <begin position="179"/>
        <end position="197"/>
    </location>
</feature>
<dbReference type="Proteomes" id="UP000176593">
    <property type="component" value="Unassembled WGS sequence"/>
</dbReference>
<dbReference type="EMBL" id="MGEQ01000008">
    <property type="protein sequence ID" value="OGL86552.1"/>
    <property type="molecule type" value="Genomic_DNA"/>
</dbReference>
<sequence>MILLYRITPFLVAIIALLGYTAFLFRVVHPLVAVGLSFVCVALLMARLLRFHVQEFSFWFFLGIASLFFLSSFGMLFLFETPWVGIVLALVSTALLVLFTEFVFLYTHLPSRYQPFSLEHLTSLLNLLSIFFFSSFAFATRLFIQLPLSFLALLFFLLSFFLVYGVLWVTKAESFRSRLYALFGAIVLTELFVSITFFPTGFYTNAAFMTIFSYAFFGLTRTEALHKLSREVVKRYVFVSLFLLCVVALSSKWL</sequence>
<gene>
    <name evidence="2" type="ORF">A3I41_04660</name>
</gene>
<protein>
    <submittedName>
        <fullName evidence="2">Uncharacterized protein</fullName>
    </submittedName>
</protein>
<keyword evidence="1" id="KW-1133">Transmembrane helix</keyword>
<reference evidence="2 3" key="1">
    <citation type="journal article" date="2016" name="Nat. Commun.">
        <title>Thousands of microbial genomes shed light on interconnected biogeochemical processes in an aquifer system.</title>
        <authorList>
            <person name="Anantharaman K."/>
            <person name="Brown C.T."/>
            <person name="Hug L.A."/>
            <person name="Sharon I."/>
            <person name="Castelle C.J."/>
            <person name="Probst A.J."/>
            <person name="Thomas B.C."/>
            <person name="Singh A."/>
            <person name="Wilkins M.J."/>
            <person name="Karaoz U."/>
            <person name="Brodie E.L."/>
            <person name="Williams K.H."/>
            <person name="Hubbard S.S."/>
            <person name="Banfield J.F."/>
        </authorList>
    </citation>
    <scope>NUCLEOTIDE SEQUENCE [LARGE SCALE GENOMIC DNA]</scope>
</reference>
<feature type="transmembrane region" description="Helical" evidence="1">
    <location>
        <begin position="56"/>
        <end position="79"/>
    </location>
</feature>